<dbReference type="Proteomes" id="UP001164250">
    <property type="component" value="Chromosome 1"/>
</dbReference>
<proteinExistence type="predicted"/>
<name>A0ACC1CCR1_9ROSI</name>
<sequence>MEVIMSRAFFCFLAVLAIFLAIISPSVDAQSMAPAPSPTSDDLEFSCFLLSRDRSRVLFVIPPTDFCRSRNCVRPDAGGSGAYIPHPPTRRIFLQLLLNFCLEA</sequence>
<gene>
    <name evidence="1" type="ORF">Patl1_00558</name>
</gene>
<keyword evidence="2" id="KW-1185">Reference proteome</keyword>
<accession>A0ACC1CCR1</accession>
<dbReference type="EMBL" id="CM047897">
    <property type="protein sequence ID" value="KAJ0113443.1"/>
    <property type="molecule type" value="Genomic_DNA"/>
</dbReference>
<comment type="caution">
    <text evidence="1">The sequence shown here is derived from an EMBL/GenBank/DDBJ whole genome shotgun (WGS) entry which is preliminary data.</text>
</comment>
<evidence type="ECO:0000313" key="1">
    <source>
        <dbReference type="EMBL" id="KAJ0113443.1"/>
    </source>
</evidence>
<reference evidence="2" key="1">
    <citation type="journal article" date="2023" name="G3 (Bethesda)">
        <title>Genome assembly and association tests identify interacting loci associated with vigor, precocity, and sex in interspecific pistachio rootstocks.</title>
        <authorList>
            <person name="Palmer W."/>
            <person name="Jacygrad E."/>
            <person name="Sagayaradj S."/>
            <person name="Cavanaugh K."/>
            <person name="Han R."/>
            <person name="Bertier L."/>
            <person name="Beede B."/>
            <person name="Kafkas S."/>
            <person name="Golino D."/>
            <person name="Preece J."/>
            <person name="Michelmore R."/>
        </authorList>
    </citation>
    <scope>NUCLEOTIDE SEQUENCE [LARGE SCALE GENOMIC DNA]</scope>
</reference>
<organism evidence="1 2">
    <name type="scientific">Pistacia atlantica</name>
    <dbReference type="NCBI Taxonomy" id="434234"/>
    <lineage>
        <taxon>Eukaryota</taxon>
        <taxon>Viridiplantae</taxon>
        <taxon>Streptophyta</taxon>
        <taxon>Embryophyta</taxon>
        <taxon>Tracheophyta</taxon>
        <taxon>Spermatophyta</taxon>
        <taxon>Magnoliopsida</taxon>
        <taxon>eudicotyledons</taxon>
        <taxon>Gunneridae</taxon>
        <taxon>Pentapetalae</taxon>
        <taxon>rosids</taxon>
        <taxon>malvids</taxon>
        <taxon>Sapindales</taxon>
        <taxon>Anacardiaceae</taxon>
        <taxon>Pistacia</taxon>
    </lineage>
</organism>
<evidence type="ECO:0000313" key="2">
    <source>
        <dbReference type="Proteomes" id="UP001164250"/>
    </source>
</evidence>
<protein>
    <submittedName>
        <fullName evidence="1">Uncharacterized protein</fullName>
    </submittedName>
</protein>